<accession>A0A9P9KY97</accession>
<name>A0A9P9KY97_FUSRE</name>
<dbReference type="GeneID" id="70219401"/>
<evidence type="ECO:0000256" key="1">
    <source>
        <dbReference type="SAM" id="MobiDB-lite"/>
    </source>
</evidence>
<reference evidence="2" key="1">
    <citation type="journal article" date="2021" name="Nat. Commun.">
        <title>Genetic determinants of endophytism in the Arabidopsis root mycobiome.</title>
        <authorList>
            <person name="Mesny F."/>
            <person name="Miyauchi S."/>
            <person name="Thiergart T."/>
            <person name="Pickel B."/>
            <person name="Atanasova L."/>
            <person name="Karlsson M."/>
            <person name="Huettel B."/>
            <person name="Barry K.W."/>
            <person name="Haridas S."/>
            <person name="Chen C."/>
            <person name="Bauer D."/>
            <person name="Andreopoulos W."/>
            <person name="Pangilinan J."/>
            <person name="LaButti K."/>
            <person name="Riley R."/>
            <person name="Lipzen A."/>
            <person name="Clum A."/>
            <person name="Drula E."/>
            <person name="Henrissat B."/>
            <person name="Kohler A."/>
            <person name="Grigoriev I.V."/>
            <person name="Martin F.M."/>
            <person name="Hacquard S."/>
        </authorList>
    </citation>
    <scope>NUCLEOTIDE SEQUENCE</scope>
    <source>
        <strain evidence="2">MPI-CAGE-AT-0023</strain>
    </source>
</reference>
<comment type="caution">
    <text evidence="2">The sequence shown here is derived from an EMBL/GenBank/DDBJ whole genome shotgun (WGS) entry which is preliminary data.</text>
</comment>
<dbReference type="RefSeq" id="XP_046057550.1">
    <property type="nucleotide sequence ID" value="XM_046189447.1"/>
</dbReference>
<gene>
    <name evidence="2" type="ORF">BKA55DRAFT_533367</name>
</gene>
<protein>
    <submittedName>
        <fullName evidence="2">Uncharacterized protein</fullName>
    </submittedName>
</protein>
<dbReference type="EMBL" id="JAGMUX010000001">
    <property type="protein sequence ID" value="KAH7270782.1"/>
    <property type="molecule type" value="Genomic_DNA"/>
</dbReference>
<feature type="compositionally biased region" description="Polar residues" evidence="1">
    <location>
        <begin position="152"/>
        <end position="169"/>
    </location>
</feature>
<proteinExistence type="predicted"/>
<evidence type="ECO:0000313" key="2">
    <source>
        <dbReference type="EMBL" id="KAH7270782.1"/>
    </source>
</evidence>
<dbReference type="AlphaFoldDB" id="A0A9P9KY97"/>
<feature type="region of interest" description="Disordered" evidence="1">
    <location>
        <begin position="150"/>
        <end position="171"/>
    </location>
</feature>
<sequence>MAQQNILGNHRSTPYRSMCIVPMQCSQGQGQLGAGSFVCRFCACFTMATFREYHGKTCITAQMSPYWWIKISLKFDDSKEVCIGRPGLNESEACLTLFSPCAIARDRMRLITNNRNKSEQKLVRGLGSYYGTERRMHGCQAGITGAGWGHRQSGNHPTIDNPSRANSSDGQEDLVFDVTGSVSKRHMSPASYLCMRLSQFVPWSNNAAGSPTESRPKQAPADCSIVSQDCDMRATQQHPDQRRQTT</sequence>
<feature type="region of interest" description="Disordered" evidence="1">
    <location>
        <begin position="206"/>
        <end position="246"/>
    </location>
</feature>
<evidence type="ECO:0000313" key="3">
    <source>
        <dbReference type="Proteomes" id="UP000720189"/>
    </source>
</evidence>
<keyword evidence="3" id="KW-1185">Reference proteome</keyword>
<dbReference type="Proteomes" id="UP000720189">
    <property type="component" value="Unassembled WGS sequence"/>
</dbReference>
<organism evidence="2 3">
    <name type="scientific">Fusarium redolens</name>
    <dbReference type="NCBI Taxonomy" id="48865"/>
    <lineage>
        <taxon>Eukaryota</taxon>
        <taxon>Fungi</taxon>
        <taxon>Dikarya</taxon>
        <taxon>Ascomycota</taxon>
        <taxon>Pezizomycotina</taxon>
        <taxon>Sordariomycetes</taxon>
        <taxon>Hypocreomycetidae</taxon>
        <taxon>Hypocreales</taxon>
        <taxon>Nectriaceae</taxon>
        <taxon>Fusarium</taxon>
        <taxon>Fusarium redolens species complex</taxon>
    </lineage>
</organism>